<evidence type="ECO:0000313" key="3">
    <source>
        <dbReference type="Proteomes" id="UP000299102"/>
    </source>
</evidence>
<name>A0A4C1VYN1_EUMVA</name>
<dbReference type="EMBL" id="BGZK01000429">
    <property type="protein sequence ID" value="GBP43044.1"/>
    <property type="molecule type" value="Genomic_DNA"/>
</dbReference>
<accession>A0A4C1VYN1</accession>
<dbReference type="Proteomes" id="UP000299102">
    <property type="component" value="Unassembled WGS sequence"/>
</dbReference>
<gene>
    <name evidence="2" type="ORF">EVAR_96302_1</name>
</gene>
<sequence length="197" mass="21897">MVKVTGVRTYAIESISEIESDELSTANPIGMREKKFGQLEEFSGERNTLSSIQRCGQLGCSTKMDRLDRCHSLEPSLPVSDTITFVLCLLHNSTLPSSDILFRSKRPATQCIKTPLFVNSNPVRSFSAYADANRNSTKDLSIFKNDHPAQKASRRRPTEARRQGSKVGVLRKRSFPTAVLARRGGANQRANWSEAPP</sequence>
<evidence type="ECO:0000256" key="1">
    <source>
        <dbReference type="SAM" id="MobiDB-lite"/>
    </source>
</evidence>
<reference evidence="2 3" key="1">
    <citation type="journal article" date="2019" name="Commun. Biol.">
        <title>The bagworm genome reveals a unique fibroin gene that provides high tensile strength.</title>
        <authorList>
            <person name="Kono N."/>
            <person name="Nakamura H."/>
            <person name="Ohtoshi R."/>
            <person name="Tomita M."/>
            <person name="Numata K."/>
            <person name="Arakawa K."/>
        </authorList>
    </citation>
    <scope>NUCLEOTIDE SEQUENCE [LARGE SCALE GENOMIC DNA]</scope>
</reference>
<comment type="caution">
    <text evidence="2">The sequence shown here is derived from an EMBL/GenBank/DDBJ whole genome shotgun (WGS) entry which is preliminary data.</text>
</comment>
<evidence type="ECO:0000313" key="2">
    <source>
        <dbReference type="EMBL" id="GBP43044.1"/>
    </source>
</evidence>
<feature type="region of interest" description="Disordered" evidence="1">
    <location>
        <begin position="139"/>
        <end position="197"/>
    </location>
</feature>
<dbReference type="AlphaFoldDB" id="A0A4C1VYN1"/>
<proteinExistence type="predicted"/>
<keyword evidence="3" id="KW-1185">Reference proteome</keyword>
<protein>
    <submittedName>
        <fullName evidence="2">Uncharacterized protein</fullName>
    </submittedName>
</protein>
<organism evidence="2 3">
    <name type="scientific">Eumeta variegata</name>
    <name type="common">Bagworm moth</name>
    <name type="synonym">Eumeta japonica</name>
    <dbReference type="NCBI Taxonomy" id="151549"/>
    <lineage>
        <taxon>Eukaryota</taxon>
        <taxon>Metazoa</taxon>
        <taxon>Ecdysozoa</taxon>
        <taxon>Arthropoda</taxon>
        <taxon>Hexapoda</taxon>
        <taxon>Insecta</taxon>
        <taxon>Pterygota</taxon>
        <taxon>Neoptera</taxon>
        <taxon>Endopterygota</taxon>
        <taxon>Lepidoptera</taxon>
        <taxon>Glossata</taxon>
        <taxon>Ditrysia</taxon>
        <taxon>Tineoidea</taxon>
        <taxon>Psychidae</taxon>
        <taxon>Oiketicinae</taxon>
        <taxon>Eumeta</taxon>
    </lineage>
</organism>